<keyword evidence="5" id="KW-1185">Reference proteome</keyword>
<comment type="similarity">
    <text evidence="1">Belongs to the LeuD family. LeuD type 2 subfamily.</text>
</comment>
<evidence type="ECO:0000313" key="5">
    <source>
        <dbReference type="Proteomes" id="UP001526143"/>
    </source>
</evidence>
<dbReference type="Proteomes" id="UP001526143">
    <property type="component" value="Unassembled WGS sequence"/>
</dbReference>
<reference evidence="4 5" key="1">
    <citation type="submission" date="2022-10" db="EMBL/GenBank/DDBJ databases">
        <title>Identification of biosynthetic pathway for the production of the potent trypsin inhibitor radiosumin.</title>
        <authorList>
            <person name="Fewer D.P."/>
            <person name="Delbaje E."/>
            <person name="Ouyang X."/>
            <person name="Agostino P.D."/>
            <person name="Wahlsten M."/>
            <person name="Jokela J."/>
            <person name="Permi P."/>
            <person name="Haapaniemi E."/>
            <person name="Koistinen H."/>
        </authorList>
    </citation>
    <scope>NUCLEOTIDE SEQUENCE [LARGE SCALE GENOMIC DNA]</scope>
    <source>
        <strain evidence="4 5">NIES-515</strain>
    </source>
</reference>
<dbReference type="SUPFAM" id="SSF52016">
    <property type="entry name" value="LeuD/IlvD-like"/>
    <property type="match status" value="1"/>
</dbReference>
<evidence type="ECO:0000259" key="3">
    <source>
        <dbReference type="Pfam" id="PF00694"/>
    </source>
</evidence>
<dbReference type="PANTHER" id="PTHR43345">
    <property type="entry name" value="3-ISOPROPYLMALATE DEHYDRATASE SMALL SUBUNIT 2-RELATED-RELATED"/>
    <property type="match status" value="1"/>
</dbReference>
<dbReference type="NCBIfam" id="TIGR02087">
    <property type="entry name" value="LEUD_arch"/>
    <property type="match status" value="1"/>
</dbReference>
<proteinExistence type="inferred from homology"/>
<dbReference type="Gene3D" id="3.20.19.10">
    <property type="entry name" value="Aconitase, domain 4"/>
    <property type="match status" value="1"/>
</dbReference>
<evidence type="ECO:0000256" key="2">
    <source>
        <dbReference type="ARBA" id="ARBA00023239"/>
    </source>
</evidence>
<dbReference type="RefSeq" id="WP_263744559.1">
    <property type="nucleotide sequence ID" value="NZ_JAOWRF010000087.1"/>
</dbReference>
<dbReference type="InterPro" id="IPR050075">
    <property type="entry name" value="LeuD"/>
</dbReference>
<keyword evidence="2" id="KW-0456">Lyase</keyword>
<comment type="caution">
    <text evidence="4">The sequence shown here is derived from an EMBL/GenBank/DDBJ whole genome shotgun (WGS) entry which is preliminary data.</text>
</comment>
<dbReference type="EMBL" id="JAOWRF010000087">
    <property type="protein sequence ID" value="MCV3213054.1"/>
    <property type="molecule type" value="Genomic_DNA"/>
</dbReference>
<sequence length="173" mass="19371">MDKIITGKAFYCGDFVDTDVMSPGRFEPLEGEELLARIALIDYKSDPPYVDPKTQRSPFTVIFAGREFGCGSSRDTAPRALAYAGSKVVIARSFARIFFRNCINMGLLLPIQYEHPFDEAIVGKEVTVNTEQRYFQVENQRFEYGDFGPLTDIMEAGGLLNHIKQKIATGEIA</sequence>
<accession>A0ABT3AWR4</accession>
<dbReference type="InterPro" id="IPR011827">
    <property type="entry name" value="LeuD_type2/HacB/DmdB"/>
</dbReference>
<dbReference type="InterPro" id="IPR015928">
    <property type="entry name" value="Aconitase/3IPM_dehydase_swvl"/>
</dbReference>
<dbReference type="PANTHER" id="PTHR43345:SF2">
    <property type="entry name" value="3-ISOPROPYLMALATE DEHYDRATASE SMALL SUBUNIT 1"/>
    <property type="match status" value="1"/>
</dbReference>
<evidence type="ECO:0000256" key="1">
    <source>
        <dbReference type="ARBA" id="ARBA00009869"/>
    </source>
</evidence>
<protein>
    <recommendedName>
        <fullName evidence="3">Aconitase A/isopropylmalate dehydratase small subunit swivel domain-containing protein</fullName>
    </recommendedName>
</protein>
<evidence type="ECO:0000313" key="4">
    <source>
        <dbReference type="EMBL" id="MCV3213054.1"/>
    </source>
</evidence>
<organism evidence="4 5">
    <name type="scientific">Plectonema radiosum NIES-515</name>
    <dbReference type="NCBI Taxonomy" id="2986073"/>
    <lineage>
        <taxon>Bacteria</taxon>
        <taxon>Bacillati</taxon>
        <taxon>Cyanobacteriota</taxon>
        <taxon>Cyanophyceae</taxon>
        <taxon>Oscillatoriophycideae</taxon>
        <taxon>Oscillatoriales</taxon>
        <taxon>Microcoleaceae</taxon>
        <taxon>Plectonema</taxon>
    </lineage>
</organism>
<gene>
    <name evidence="4" type="ORF">OGM63_05860</name>
</gene>
<dbReference type="Pfam" id="PF00694">
    <property type="entry name" value="Aconitase_C"/>
    <property type="match status" value="1"/>
</dbReference>
<feature type="domain" description="Aconitase A/isopropylmalate dehydratase small subunit swivel" evidence="3">
    <location>
        <begin position="60"/>
        <end position="114"/>
    </location>
</feature>
<name>A0ABT3AWR4_9CYAN</name>
<dbReference type="InterPro" id="IPR000573">
    <property type="entry name" value="AconitaseA/IPMdHydase_ssu_swvl"/>
</dbReference>